<comment type="caution">
    <text evidence="3">The sequence shown here is derived from an EMBL/GenBank/DDBJ whole genome shotgun (WGS) entry which is preliminary data.</text>
</comment>
<organism evidence="3 4">
    <name type="scientific">Candidatus Ruthenibacterium avium</name>
    <dbReference type="NCBI Taxonomy" id="2838751"/>
    <lineage>
        <taxon>Bacteria</taxon>
        <taxon>Bacillati</taxon>
        <taxon>Bacillota</taxon>
        <taxon>Clostridia</taxon>
        <taxon>Eubacteriales</taxon>
        <taxon>Oscillospiraceae</taxon>
        <taxon>Ruthenibacterium</taxon>
    </lineage>
</organism>
<feature type="domain" description="HIT" evidence="2">
    <location>
        <begin position="10"/>
        <end position="113"/>
    </location>
</feature>
<evidence type="ECO:0000256" key="1">
    <source>
        <dbReference type="PROSITE-ProRule" id="PRU00464"/>
    </source>
</evidence>
<dbReference type="InterPro" id="IPR036265">
    <property type="entry name" value="HIT-like_sf"/>
</dbReference>
<dbReference type="PROSITE" id="PS51084">
    <property type="entry name" value="HIT_2"/>
    <property type="match status" value="1"/>
</dbReference>
<evidence type="ECO:0000259" key="2">
    <source>
        <dbReference type="PROSITE" id="PS51084"/>
    </source>
</evidence>
<gene>
    <name evidence="3" type="ORF">H9943_01045</name>
</gene>
<evidence type="ECO:0000313" key="3">
    <source>
        <dbReference type="EMBL" id="HJB38963.1"/>
    </source>
</evidence>
<accession>A0A9D2M235</accession>
<evidence type="ECO:0000313" key="4">
    <source>
        <dbReference type="Proteomes" id="UP000824209"/>
    </source>
</evidence>
<dbReference type="InterPro" id="IPR011146">
    <property type="entry name" value="HIT-like"/>
</dbReference>
<dbReference type="SUPFAM" id="SSF54197">
    <property type="entry name" value="HIT-like"/>
    <property type="match status" value="1"/>
</dbReference>
<dbReference type="Proteomes" id="UP000824209">
    <property type="component" value="Unassembled WGS sequence"/>
</dbReference>
<dbReference type="Pfam" id="PF01230">
    <property type="entry name" value="HIT"/>
    <property type="match status" value="1"/>
</dbReference>
<protein>
    <submittedName>
        <fullName evidence="3">HIT family protein</fullName>
    </submittedName>
</protein>
<dbReference type="EMBL" id="DWYA01000010">
    <property type="protein sequence ID" value="HJB38963.1"/>
    <property type="molecule type" value="Genomic_DNA"/>
</dbReference>
<dbReference type="Gene3D" id="3.30.428.10">
    <property type="entry name" value="HIT-like"/>
    <property type="match status" value="1"/>
</dbReference>
<name>A0A9D2M235_9FIRM</name>
<feature type="short sequence motif" description="Histidine triad motif" evidence="1">
    <location>
        <begin position="98"/>
        <end position="102"/>
    </location>
</feature>
<dbReference type="AlphaFoldDB" id="A0A9D2M235"/>
<dbReference type="GO" id="GO:0003824">
    <property type="term" value="F:catalytic activity"/>
    <property type="evidence" value="ECO:0007669"/>
    <property type="project" value="InterPro"/>
</dbReference>
<reference evidence="3" key="2">
    <citation type="submission" date="2021-04" db="EMBL/GenBank/DDBJ databases">
        <authorList>
            <person name="Gilroy R."/>
        </authorList>
    </citation>
    <scope>NUCLEOTIDE SEQUENCE</scope>
    <source>
        <strain evidence="3">ChiBcec8-14828</strain>
    </source>
</reference>
<reference evidence="3" key="1">
    <citation type="journal article" date="2021" name="PeerJ">
        <title>Extensive microbial diversity within the chicken gut microbiome revealed by metagenomics and culture.</title>
        <authorList>
            <person name="Gilroy R."/>
            <person name="Ravi A."/>
            <person name="Getino M."/>
            <person name="Pursley I."/>
            <person name="Horton D.L."/>
            <person name="Alikhan N.F."/>
            <person name="Baker D."/>
            <person name="Gharbi K."/>
            <person name="Hall N."/>
            <person name="Watson M."/>
            <person name="Adriaenssens E.M."/>
            <person name="Foster-Nyarko E."/>
            <person name="Jarju S."/>
            <person name="Secka A."/>
            <person name="Antonio M."/>
            <person name="Oren A."/>
            <person name="Chaudhuri R.R."/>
            <person name="La Ragione R."/>
            <person name="Hildebrand F."/>
            <person name="Pallen M.J."/>
        </authorList>
    </citation>
    <scope>NUCLEOTIDE SEQUENCE</scope>
    <source>
        <strain evidence="3">ChiBcec8-14828</strain>
    </source>
</reference>
<proteinExistence type="predicted"/>
<sequence length="142" mass="16372">MENMKDQNCAYCARGELLDKFGIFICELKVSSLILFKEQSHPGRCIVAYRDHVSEIVDISDQERNDFFEDVAHAARAIHAAFQPDKINYGAYGDTGCHLHMHLVPKYRDEYEWGGVFEMNSGKTLLTDEEYQKMIEKIKSCL</sequence>